<protein>
    <recommendedName>
        <fullName evidence="4">Variable surface protein</fullName>
    </recommendedName>
</protein>
<organism evidence="2 3">
    <name type="scientific">Plasmodium vivax North Korean</name>
    <dbReference type="NCBI Taxonomy" id="1035514"/>
    <lineage>
        <taxon>Eukaryota</taxon>
        <taxon>Sar</taxon>
        <taxon>Alveolata</taxon>
        <taxon>Apicomplexa</taxon>
        <taxon>Aconoidasida</taxon>
        <taxon>Haemosporida</taxon>
        <taxon>Plasmodiidae</taxon>
        <taxon>Plasmodium</taxon>
        <taxon>Plasmodium (Plasmodium)</taxon>
    </lineage>
</organism>
<proteinExistence type="predicted"/>
<name>A0A0J9TTL3_PLAVI</name>
<dbReference type="InterPro" id="IPR008780">
    <property type="entry name" value="Plasmodium_Vir"/>
</dbReference>
<gene>
    <name evidence="2" type="ORF">PVNG_02163</name>
</gene>
<feature type="compositionally biased region" description="Polar residues" evidence="1">
    <location>
        <begin position="252"/>
        <end position="263"/>
    </location>
</feature>
<reference evidence="2 3" key="1">
    <citation type="submission" date="2011-09" db="EMBL/GenBank/DDBJ databases">
        <title>The Genome Sequence of Plasmodium vivax North Korean.</title>
        <authorList>
            <consortium name="The Broad Institute Genome Sequencing Platform"/>
            <consortium name="The Broad Institute Genome Sequencing Center for Infectious Disease"/>
            <person name="Neafsey D."/>
            <person name="Carlton J."/>
            <person name="Barnwell J."/>
            <person name="Collins W."/>
            <person name="Escalante A."/>
            <person name="Mullikin J."/>
            <person name="Saul A."/>
            <person name="Guigo R."/>
            <person name="Camara F."/>
            <person name="Young S.K."/>
            <person name="Zeng Q."/>
            <person name="Gargeya S."/>
            <person name="Fitzgerald M."/>
            <person name="Haas B."/>
            <person name="Abouelleil A."/>
            <person name="Alvarado L."/>
            <person name="Arachchi H.M."/>
            <person name="Berlin A."/>
            <person name="Brown A."/>
            <person name="Chapman S.B."/>
            <person name="Chen Z."/>
            <person name="Dunbar C."/>
            <person name="Freedman E."/>
            <person name="Gearin G."/>
            <person name="Gellesch M."/>
            <person name="Goldberg J."/>
            <person name="Griggs A."/>
            <person name="Gujja S."/>
            <person name="Heiman D."/>
            <person name="Howarth C."/>
            <person name="Larson L."/>
            <person name="Lui A."/>
            <person name="MacDonald P.J.P."/>
            <person name="Montmayeur A."/>
            <person name="Murphy C."/>
            <person name="Neiman D."/>
            <person name="Pearson M."/>
            <person name="Priest M."/>
            <person name="Roberts A."/>
            <person name="Saif S."/>
            <person name="Shea T."/>
            <person name="Shenoy N."/>
            <person name="Sisk P."/>
            <person name="Stolte C."/>
            <person name="Sykes S."/>
            <person name="Wortman J."/>
            <person name="Nusbaum C."/>
            <person name="Birren B."/>
        </authorList>
    </citation>
    <scope>NUCLEOTIDE SEQUENCE [LARGE SCALE GENOMIC DNA]</scope>
    <source>
        <strain evidence="2 3">North Korean</strain>
    </source>
</reference>
<evidence type="ECO:0000313" key="3">
    <source>
        <dbReference type="Proteomes" id="UP000053239"/>
    </source>
</evidence>
<dbReference type="Pfam" id="PF05795">
    <property type="entry name" value="Plasmodium_Vir"/>
    <property type="match status" value="1"/>
</dbReference>
<sequence>MVEEIVDIVEWIKKYSFLDGVLNKYYEFDNPVENDKYYYRYTPVCDLIVKEPHENIDKHKNFCMKLVRNLGHHSDTHDFLKYNSELCYDLNNWIYNSVMKHKIPKSIITGCFDEYNFHMEKIGQPARCFDYSYDNIYEDIINIIILKIFESNMWIVKNIISESDTINYPLQSYVCECVKIYNEMRNRYCPNSDIHYENGERTCNLLKTLKQTYMSFIYNRPHKKYKIPSLDNVEADYVAKCVPQELKQIVNPTSSDNETLDSSLKSDDYGNPRKSPSQEAVNKENQKGTLSSTVSTAVGTVAGASSILALLYKVNKEFHLNV</sequence>
<dbReference type="Proteomes" id="UP000053239">
    <property type="component" value="Unassembled WGS sequence"/>
</dbReference>
<dbReference type="EMBL" id="KQ235419">
    <property type="protein sequence ID" value="KMZ99280.1"/>
    <property type="molecule type" value="Genomic_DNA"/>
</dbReference>
<dbReference type="AlphaFoldDB" id="A0A0J9TTL3"/>
<evidence type="ECO:0000313" key="2">
    <source>
        <dbReference type="EMBL" id="KMZ99280.1"/>
    </source>
</evidence>
<feature type="region of interest" description="Disordered" evidence="1">
    <location>
        <begin position="252"/>
        <end position="289"/>
    </location>
</feature>
<evidence type="ECO:0000256" key="1">
    <source>
        <dbReference type="SAM" id="MobiDB-lite"/>
    </source>
</evidence>
<evidence type="ECO:0008006" key="4">
    <source>
        <dbReference type="Google" id="ProtNLM"/>
    </source>
</evidence>
<accession>A0A0J9TTL3</accession>
<dbReference type="OrthoDB" id="389114at2759"/>